<protein>
    <submittedName>
        <fullName evidence="7">GFA family protein</fullName>
    </submittedName>
</protein>
<dbReference type="InterPro" id="IPR006913">
    <property type="entry name" value="CENP-V/GFA"/>
</dbReference>
<dbReference type="RefSeq" id="WP_320288925.1">
    <property type="nucleotide sequence ID" value="NZ_JAVIIW010000022.1"/>
</dbReference>
<sequence>MTAPHTGGCRCGAVRFEASVEPHHISYCHCSDCRRASGAPVSAFVGFMADQITLDGKSLKAYRNGPVERSFCGICGSPIAYTDERLANQIYFMLGAMDMPAYFRPTLHAHVREQLPFLHMPDDLPRHLRTSVPRPDKQRPDRQRPDGTKS</sequence>
<dbReference type="PANTHER" id="PTHR33337">
    <property type="entry name" value="GFA DOMAIN-CONTAINING PROTEIN"/>
    <property type="match status" value="1"/>
</dbReference>
<keyword evidence="4" id="KW-0456">Lyase</keyword>
<dbReference type="EMBL" id="JAVIIW010000022">
    <property type="protein sequence ID" value="MDX8480614.1"/>
    <property type="molecule type" value="Genomic_DNA"/>
</dbReference>
<dbReference type="SUPFAM" id="SSF51316">
    <property type="entry name" value="Mss4-like"/>
    <property type="match status" value="1"/>
</dbReference>
<keyword evidence="2" id="KW-0479">Metal-binding</keyword>
<comment type="similarity">
    <text evidence="1">Belongs to the Gfa family.</text>
</comment>
<reference evidence="7 8" key="1">
    <citation type="submission" date="2023-08" db="EMBL/GenBank/DDBJ databases">
        <title>Implementing the SeqCode for naming new Mesorhizobium species isolated from Vachellia karroo root nodules.</title>
        <authorList>
            <person name="Van Lill M."/>
        </authorList>
    </citation>
    <scope>NUCLEOTIDE SEQUENCE [LARGE SCALE GENOMIC DNA]</scope>
    <source>
        <strain evidence="7 8">VK24D</strain>
    </source>
</reference>
<gene>
    <name evidence="7" type="ORF">RFN28_19405</name>
</gene>
<feature type="domain" description="CENP-V/GFA" evidence="6">
    <location>
        <begin position="5"/>
        <end position="123"/>
    </location>
</feature>
<evidence type="ECO:0000259" key="6">
    <source>
        <dbReference type="PROSITE" id="PS51891"/>
    </source>
</evidence>
<dbReference type="PROSITE" id="PS51891">
    <property type="entry name" value="CENP_V_GFA"/>
    <property type="match status" value="1"/>
</dbReference>
<evidence type="ECO:0000313" key="8">
    <source>
        <dbReference type="Proteomes" id="UP001287059"/>
    </source>
</evidence>
<dbReference type="Pfam" id="PF04828">
    <property type="entry name" value="GFA"/>
    <property type="match status" value="1"/>
</dbReference>
<dbReference type="InterPro" id="IPR011057">
    <property type="entry name" value="Mss4-like_sf"/>
</dbReference>
<feature type="compositionally biased region" description="Basic and acidic residues" evidence="5">
    <location>
        <begin position="134"/>
        <end position="150"/>
    </location>
</feature>
<evidence type="ECO:0000256" key="5">
    <source>
        <dbReference type="SAM" id="MobiDB-lite"/>
    </source>
</evidence>
<dbReference type="Gene3D" id="3.90.1590.10">
    <property type="entry name" value="glutathione-dependent formaldehyde- activating enzyme (gfa)"/>
    <property type="match status" value="1"/>
</dbReference>
<evidence type="ECO:0000313" key="7">
    <source>
        <dbReference type="EMBL" id="MDX8480614.1"/>
    </source>
</evidence>
<evidence type="ECO:0000256" key="4">
    <source>
        <dbReference type="ARBA" id="ARBA00023239"/>
    </source>
</evidence>
<dbReference type="PANTHER" id="PTHR33337:SF40">
    <property type="entry name" value="CENP-V_GFA DOMAIN-CONTAINING PROTEIN-RELATED"/>
    <property type="match status" value="1"/>
</dbReference>
<organism evidence="7 8">
    <name type="scientific">Mesorhizobium album</name>
    <dbReference type="NCBI Taxonomy" id="3072314"/>
    <lineage>
        <taxon>Bacteria</taxon>
        <taxon>Pseudomonadati</taxon>
        <taxon>Pseudomonadota</taxon>
        <taxon>Alphaproteobacteria</taxon>
        <taxon>Hyphomicrobiales</taxon>
        <taxon>Phyllobacteriaceae</taxon>
        <taxon>Mesorhizobium</taxon>
    </lineage>
</organism>
<name>A0ABU4Y0Y6_9HYPH</name>
<dbReference type="Proteomes" id="UP001287059">
    <property type="component" value="Unassembled WGS sequence"/>
</dbReference>
<evidence type="ECO:0000256" key="2">
    <source>
        <dbReference type="ARBA" id="ARBA00022723"/>
    </source>
</evidence>
<evidence type="ECO:0000256" key="1">
    <source>
        <dbReference type="ARBA" id="ARBA00005495"/>
    </source>
</evidence>
<proteinExistence type="inferred from homology"/>
<keyword evidence="3" id="KW-0862">Zinc</keyword>
<evidence type="ECO:0000256" key="3">
    <source>
        <dbReference type="ARBA" id="ARBA00022833"/>
    </source>
</evidence>
<keyword evidence="8" id="KW-1185">Reference proteome</keyword>
<accession>A0ABU4Y0Y6</accession>
<feature type="region of interest" description="Disordered" evidence="5">
    <location>
        <begin position="122"/>
        <end position="150"/>
    </location>
</feature>
<comment type="caution">
    <text evidence="7">The sequence shown here is derived from an EMBL/GenBank/DDBJ whole genome shotgun (WGS) entry which is preliminary data.</text>
</comment>